<feature type="transmembrane region" description="Helical" evidence="5">
    <location>
        <begin position="318"/>
        <end position="338"/>
    </location>
</feature>
<feature type="transmembrane region" description="Helical" evidence="5">
    <location>
        <begin position="135"/>
        <end position="155"/>
    </location>
</feature>
<dbReference type="PROSITE" id="PS00216">
    <property type="entry name" value="SUGAR_TRANSPORT_1"/>
    <property type="match status" value="1"/>
</dbReference>
<feature type="transmembrane region" description="Helical" evidence="5">
    <location>
        <begin position="70"/>
        <end position="92"/>
    </location>
</feature>
<keyword evidence="4 5" id="KW-0472">Membrane</keyword>
<comment type="subcellular location">
    <subcellularLocation>
        <location evidence="1">Membrane</location>
        <topology evidence="1">Multi-pass membrane protein</topology>
    </subcellularLocation>
</comment>
<dbReference type="Proteomes" id="UP000008281">
    <property type="component" value="Unassembled WGS sequence"/>
</dbReference>
<dbReference type="InterPro" id="IPR005828">
    <property type="entry name" value="MFS_sugar_transport-like"/>
</dbReference>
<feature type="transmembrane region" description="Helical" evidence="5">
    <location>
        <begin position="196"/>
        <end position="216"/>
    </location>
</feature>
<dbReference type="InterPro" id="IPR020846">
    <property type="entry name" value="MFS_dom"/>
</dbReference>
<dbReference type="Gene3D" id="1.20.1250.20">
    <property type="entry name" value="MFS general substrate transporter like domains"/>
    <property type="match status" value="1"/>
</dbReference>
<dbReference type="OrthoDB" id="4540492at2759"/>
<evidence type="ECO:0000256" key="4">
    <source>
        <dbReference type="ARBA" id="ARBA00023136"/>
    </source>
</evidence>
<dbReference type="PANTHER" id="PTHR23503:SF106">
    <property type="entry name" value="MAJOR FACILITATOR SUPERFAMILY (MFS) PROFILE DOMAIN-CONTAINING PROTEIN"/>
    <property type="match status" value="1"/>
</dbReference>
<reference evidence="7" key="1">
    <citation type="submission" date="2007-07" db="EMBL/GenBank/DDBJ databases">
        <title>PCAP assembly of the Caenorhabditis remanei genome.</title>
        <authorList>
            <consortium name="The Caenorhabditis remanei Sequencing Consortium"/>
            <person name="Wilson R.K."/>
        </authorList>
    </citation>
    <scope>NUCLEOTIDE SEQUENCE [LARGE SCALE GENOMIC DNA]</scope>
    <source>
        <strain evidence="7">PB4641</strain>
    </source>
</reference>
<dbReference type="AlphaFoldDB" id="E3MHF0"/>
<evidence type="ECO:0000313" key="7">
    <source>
        <dbReference type="EMBL" id="EFP02055.1"/>
    </source>
</evidence>
<name>E3MHF0_CAERE</name>
<dbReference type="HOGENOM" id="CLU_001265_30_11_1"/>
<feature type="transmembrane region" description="Helical" evidence="5">
    <location>
        <begin position="284"/>
        <end position="306"/>
    </location>
</feature>
<dbReference type="InterPro" id="IPR036259">
    <property type="entry name" value="MFS_trans_sf"/>
</dbReference>
<dbReference type="InterPro" id="IPR045263">
    <property type="entry name" value="GLUT"/>
</dbReference>
<evidence type="ECO:0000259" key="6">
    <source>
        <dbReference type="PROSITE" id="PS50850"/>
    </source>
</evidence>
<dbReference type="GO" id="GO:0015149">
    <property type="term" value="F:hexose transmembrane transporter activity"/>
    <property type="evidence" value="ECO:0007669"/>
    <property type="project" value="TreeGrafter"/>
</dbReference>
<evidence type="ECO:0000256" key="1">
    <source>
        <dbReference type="ARBA" id="ARBA00004141"/>
    </source>
</evidence>
<dbReference type="EMBL" id="DS268445">
    <property type="protein sequence ID" value="EFP02055.1"/>
    <property type="molecule type" value="Genomic_DNA"/>
</dbReference>
<feature type="transmembrane region" description="Helical" evidence="5">
    <location>
        <begin position="380"/>
        <end position="407"/>
    </location>
</feature>
<dbReference type="InParanoid" id="E3MHF0"/>
<evidence type="ECO:0000313" key="8">
    <source>
        <dbReference type="Proteomes" id="UP000008281"/>
    </source>
</evidence>
<dbReference type="FunCoup" id="E3MHF0">
    <property type="interactions" value="9"/>
</dbReference>
<evidence type="ECO:0000256" key="3">
    <source>
        <dbReference type="ARBA" id="ARBA00022989"/>
    </source>
</evidence>
<organism evidence="8">
    <name type="scientific">Caenorhabditis remanei</name>
    <name type="common">Caenorhabditis vulgaris</name>
    <dbReference type="NCBI Taxonomy" id="31234"/>
    <lineage>
        <taxon>Eukaryota</taxon>
        <taxon>Metazoa</taxon>
        <taxon>Ecdysozoa</taxon>
        <taxon>Nematoda</taxon>
        <taxon>Chromadorea</taxon>
        <taxon>Rhabditida</taxon>
        <taxon>Rhabditina</taxon>
        <taxon>Rhabditomorpha</taxon>
        <taxon>Rhabditoidea</taxon>
        <taxon>Rhabditidae</taxon>
        <taxon>Peloderinae</taxon>
        <taxon>Caenorhabditis</taxon>
    </lineage>
</organism>
<dbReference type="Pfam" id="PF00083">
    <property type="entry name" value="Sugar_tr"/>
    <property type="match status" value="1"/>
</dbReference>
<keyword evidence="3 5" id="KW-1133">Transmembrane helix</keyword>
<keyword evidence="8" id="KW-1185">Reference proteome</keyword>
<evidence type="ECO:0000256" key="2">
    <source>
        <dbReference type="ARBA" id="ARBA00022692"/>
    </source>
</evidence>
<feature type="domain" description="Major facilitator superfamily (MFS) profile" evidence="6">
    <location>
        <begin position="23"/>
        <end position="423"/>
    </location>
</feature>
<accession>E3MHF0</accession>
<dbReference type="eggNOG" id="KOG0569">
    <property type="taxonomic scope" value="Eukaryota"/>
</dbReference>
<feature type="transmembrane region" description="Helical" evidence="5">
    <location>
        <begin position="20"/>
        <end position="38"/>
    </location>
</feature>
<proteinExistence type="predicted"/>
<dbReference type="InterPro" id="IPR005829">
    <property type="entry name" value="Sugar_transporter_CS"/>
</dbReference>
<keyword evidence="2 5" id="KW-0812">Transmembrane</keyword>
<feature type="transmembrane region" description="Helical" evidence="5">
    <location>
        <begin position="167"/>
        <end position="190"/>
    </location>
</feature>
<dbReference type="OMA" id="PVNDWFG"/>
<dbReference type="STRING" id="31234.E3MHF0"/>
<dbReference type="PROSITE" id="PS50850">
    <property type="entry name" value="MFS"/>
    <property type="match status" value="1"/>
</dbReference>
<gene>
    <name evidence="7" type="ORF">CRE_22821</name>
</gene>
<feature type="transmembrane region" description="Helical" evidence="5">
    <location>
        <begin position="345"/>
        <end position="368"/>
    </location>
</feature>
<dbReference type="GO" id="GO:0016020">
    <property type="term" value="C:membrane"/>
    <property type="evidence" value="ECO:0007669"/>
    <property type="project" value="UniProtKB-SubCell"/>
</dbReference>
<protein>
    <recommendedName>
        <fullName evidence="6">Major facilitator superfamily (MFS) profile domain-containing protein</fullName>
    </recommendedName>
</protein>
<feature type="transmembrane region" description="Helical" evidence="5">
    <location>
        <begin position="104"/>
        <end position="123"/>
    </location>
</feature>
<dbReference type="PANTHER" id="PTHR23503">
    <property type="entry name" value="SOLUTE CARRIER FAMILY 2"/>
    <property type="match status" value="1"/>
</dbReference>
<dbReference type="SUPFAM" id="SSF103473">
    <property type="entry name" value="MFS general substrate transporter"/>
    <property type="match status" value="1"/>
</dbReference>
<sequence length="423" mass="45542">MKVVPELFETPTTRLTSRLLTTSVISTFAGGFHFGYLISAVNPLADILQQFIVENLRIRYHLQLSSSHLALLWSSLAGCLFVGAMIGAYLSVYLLQKIGPRKTLLTAATILLVSTPVFGLAYSFDMAELLLVSRILSGIGFAIGISAQGVFLTEISPARYRGLTNSLSGLIGNIAFLLAACLGTPFLLGTVTHWKFIFWIEISPCLIHILLNILTFHDSPTYLLSIGKGGEAEESLKAYYGETCHVKRVLEDLRIAQDSGTRNQKSLTEILKDKAGAQALSLSMAINFSVAFSGIVAISFFGTFLLQNVGFSPEGSAVANSLCSFASIISALLAAIAIDKIGRRPLLISSLLILALINILMMSLVFLYDSTKDAILAWPFLGLFVLFTFVFSIGIGPAAVFIGAELAPPGTISKMQSHSTSVQ</sequence>
<evidence type="ECO:0000256" key="5">
    <source>
        <dbReference type="SAM" id="Phobius"/>
    </source>
</evidence>